<reference evidence="1" key="1">
    <citation type="journal article" date="2020" name="Stud. Mycol.">
        <title>101 Dothideomycetes genomes: a test case for predicting lifestyles and emergence of pathogens.</title>
        <authorList>
            <person name="Haridas S."/>
            <person name="Albert R."/>
            <person name="Binder M."/>
            <person name="Bloem J."/>
            <person name="Labutti K."/>
            <person name="Salamov A."/>
            <person name="Andreopoulos B."/>
            <person name="Baker S."/>
            <person name="Barry K."/>
            <person name="Bills G."/>
            <person name="Bluhm B."/>
            <person name="Cannon C."/>
            <person name="Castanera R."/>
            <person name="Culley D."/>
            <person name="Daum C."/>
            <person name="Ezra D."/>
            <person name="Gonzalez J."/>
            <person name="Henrissat B."/>
            <person name="Kuo A."/>
            <person name="Liang C."/>
            <person name="Lipzen A."/>
            <person name="Lutzoni F."/>
            <person name="Magnuson J."/>
            <person name="Mondo S."/>
            <person name="Nolan M."/>
            <person name="Ohm R."/>
            <person name="Pangilinan J."/>
            <person name="Park H.-J."/>
            <person name="Ramirez L."/>
            <person name="Alfaro M."/>
            <person name="Sun H."/>
            <person name="Tritt A."/>
            <person name="Yoshinaga Y."/>
            <person name="Zwiers L.-H."/>
            <person name="Turgeon B."/>
            <person name="Goodwin S."/>
            <person name="Spatafora J."/>
            <person name="Crous P."/>
            <person name="Grigoriev I."/>
        </authorList>
    </citation>
    <scope>NUCLEOTIDE SEQUENCE</scope>
    <source>
        <strain evidence="1">CBS 119925</strain>
    </source>
</reference>
<dbReference type="PANTHER" id="PTHR37450:SF1">
    <property type="entry name" value="CIPC PROTEIN"/>
    <property type="match status" value="1"/>
</dbReference>
<dbReference type="Pfam" id="PF12585">
    <property type="entry name" value="DUF3759"/>
    <property type="match status" value="1"/>
</dbReference>
<dbReference type="Proteomes" id="UP000799440">
    <property type="component" value="Unassembled WGS sequence"/>
</dbReference>
<dbReference type="PANTHER" id="PTHR37450">
    <property type="entry name" value="CIPC PROTEIN"/>
    <property type="match status" value="1"/>
</dbReference>
<evidence type="ECO:0008006" key="3">
    <source>
        <dbReference type="Google" id="ProtNLM"/>
    </source>
</evidence>
<dbReference type="OrthoDB" id="9895617at2759"/>
<accession>A0A6A6UZB7</accession>
<gene>
    <name evidence="1" type="ORF">M011DRAFT_471268</name>
</gene>
<sequence length="115" mass="13164">MREMDGREHRHLGQEVLAGGIAMEGLKKFEEHQRREGKPVSHTFAKALLAGITGAEVDKYAQEHGQGWLNREATMRQAQQNAERMYNDYYVQQQGAAMYDPYAYGPPAEIRGPRW</sequence>
<dbReference type="InterPro" id="IPR022234">
    <property type="entry name" value="DUF3759"/>
</dbReference>
<name>A0A6A6UZB7_9PLEO</name>
<dbReference type="EMBL" id="MU006596">
    <property type="protein sequence ID" value="KAF2743515.1"/>
    <property type="molecule type" value="Genomic_DNA"/>
</dbReference>
<protein>
    <recommendedName>
        <fullName evidence="3">CipC-like antibiotic response protein</fullName>
    </recommendedName>
</protein>
<proteinExistence type="predicted"/>
<evidence type="ECO:0000313" key="2">
    <source>
        <dbReference type="Proteomes" id="UP000799440"/>
    </source>
</evidence>
<organism evidence="1 2">
    <name type="scientific">Sporormia fimetaria CBS 119925</name>
    <dbReference type="NCBI Taxonomy" id="1340428"/>
    <lineage>
        <taxon>Eukaryota</taxon>
        <taxon>Fungi</taxon>
        <taxon>Dikarya</taxon>
        <taxon>Ascomycota</taxon>
        <taxon>Pezizomycotina</taxon>
        <taxon>Dothideomycetes</taxon>
        <taxon>Pleosporomycetidae</taxon>
        <taxon>Pleosporales</taxon>
        <taxon>Sporormiaceae</taxon>
        <taxon>Sporormia</taxon>
    </lineage>
</organism>
<evidence type="ECO:0000313" key="1">
    <source>
        <dbReference type="EMBL" id="KAF2743515.1"/>
    </source>
</evidence>
<keyword evidence="2" id="KW-1185">Reference proteome</keyword>
<dbReference type="AlphaFoldDB" id="A0A6A6UZB7"/>